<evidence type="ECO:0000313" key="4">
    <source>
        <dbReference type="Proteomes" id="UP000516437"/>
    </source>
</evidence>
<dbReference type="AlphaFoldDB" id="A0A6A1VVI5"/>
<evidence type="ECO:0000256" key="1">
    <source>
        <dbReference type="SAM" id="MobiDB-lite"/>
    </source>
</evidence>
<evidence type="ECO:0000259" key="2">
    <source>
        <dbReference type="Pfam" id="PF26130"/>
    </source>
</evidence>
<proteinExistence type="predicted"/>
<feature type="domain" description="PB1-like" evidence="2">
    <location>
        <begin position="31"/>
        <end position="119"/>
    </location>
</feature>
<dbReference type="EMBL" id="RXIC02000022">
    <property type="protein sequence ID" value="KAB1215558.1"/>
    <property type="molecule type" value="Genomic_DNA"/>
</dbReference>
<accession>A0A6A1VVI5</accession>
<gene>
    <name evidence="3" type="ORF">CJ030_MR4G017914</name>
</gene>
<keyword evidence="4" id="KW-1185">Reference proteome</keyword>
<evidence type="ECO:0000313" key="3">
    <source>
        <dbReference type="EMBL" id="KAB1215558.1"/>
    </source>
</evidence>
<protein>
    <recommendedName>
        <fullName evidence="2">PB1-like domain-containing protein</fullName>
    </recommendedName>
</protein>
<dbReference type="Pfam" id="PF26130">
    <property type="entry name" value="PB1-like"/>
    <property type="match status" value="1"/>
</dbReference>
<dbReference type="InterPro" id="IPR058594">
    <property type="entry name" value="PB1-like_dom_pln"/>
</dbReference>
<sequence>MEQNNANLMLTFSYWNCQVFGDIFNWMVKGFMHHGRRMSFSHGTYIGGEVAKAGRFDQDYLSVTHLWKFMKEDLKYHEPVDLWCKFDGEPFECGINSLENDADVLKIIQRIEKVGHDCLRIFVDHRTSVSEEVPLEPPQLTAAEVADDENINESPLGEREELPDQWPHGIFEDSIDEEQVFGALHDDGQQDDPEELDAIRLDRELSEFEESDDEDLELLRDTPRVDAEAVHNALGRKASMEWFAHKSACGADVEDPMVSDTEMSESTSEDNDSDNDRPNRRKCKEFHEEELKGRIHLERGPKFRDFRIFRKALRLFGIQRHFDSAT</sequence>
<feature type="region of interest" description="Disordered" evidence="1">
    <location>
        <begin position="253"/>
        <end position="285"/>
    </location>
</feature>
<comment type="caution">
    <text evidence="3">The sequence shown here is derived from an EMBL/GenBank/DDBJ whole genome shotgun (WGS) entry which is preliminary data.</text>
</comment>
<name>A0A6A1VVI5_9ROSI</name>
<reference evidence="3 4" key="1">
    <citation type="journal article" date="2019" name="Plant Biotechnol. J.">
        <title>The red bayberry genome and genetic basis of sex determination.</title>
        <authorList>
            <person name="Jia H.M."/>
            <person name="Jia H.J."/>
            <person name="Cai Q.L."/>
            <person name="Wang Y."/>
            <person name="Zhao H.B."/>
            <person name="Yang W.F."/>
            <person name="Wang G.Y."/>
            <person name="Li Y.H."/>
            <person name="Zhan D.L."/>
            <person name="Shen Y.T."/>
            <person name="Niu Q.F."/>
            <person name="Chang L."/>
            <person name="Qiu J."/>
            <person name="Zhao L."/>
            <person name="Xie H.B."/>
            <person name="Fu W.Y."/>
            <person name="Jin J."/>
            <person name="Li X.W."/>
            <person name="Jiao Y."/>
            <person name="Zhou C.C."/>
            <person name="Tu T."/>
            <person name="Chai C.Y."/>
            <person name="Gao J.L."/>
            <person name="Fan L.J."/>
            <person name="van de Weg E."/>
            <person name="Wang J.Y."/>
            <person name="Gao Z.S."/>
        </authorList>
    </citation>
    <scope>NUCLEOTIDE SEQUENCE [LARGE SCALE GENOMIC DNA]</scope>
    <source>
        <tissue evidence="3">Leaves</tissue>
    </source>
</reference>
<dbReference type="Proteomes" id="UP000516437">
    <property type="component" value="Chromosome 4"/>
</dbReference>
<organism evidence="3 4">
    <name type="scientific">Morella rubra</name>
    <name type="common">Chinese bayberry</name>
    <dbReference type="NCBI Taxonomy" id="262757"/>
    <lineage>
        <taxon>Eukaryota</taxon>
        <taxon>Viridiplantae</taxon>
        <taxon>Streptophyta</taxon>
        <taxon>Embryophyta</taxon>
        <taxon>Tracheophyta</taxon>
        <taxon>Spermatophyta</taxon>
        <taxon>Magnoliopsida</taxon>
        <taxon>eudicotyledons</taxon>
        <taxon>Gunneridae</taxon>
        <taxon>Pentapetalae</taxon>
        <taxon>rosids</taxon>
        <taxon>fabids</taxon>
        <taxon>Fagales</taxon>
        <taxon>Myricaceae</taxon>
        <taxon>Morella</taxon>
    </lineage>
</organism>